<dbReference type="AlphaFoldDB" id="A0A6G1E6N1"/>
<comment type="caution">
    <text evidence="1">The sequence shown here is derived from an EMBL/GenBank/DDBJ whole genome shotgun (WGS) entry which is preliminary data.</text>
</comment>
<keyword evidence="2" id="KW-1185">Reference proteome</keyword>
<sequence>MLHQARAERTEVGTDLSPENLRFMRRLRKAVKQQWCSGRKKLSAKVAGGAVAPYREPLEVTTASGLN</sequence>
<accession>A0A6G1E6N1</accession>
<dbReference type="Proteomes" id="UP000479710">
    <property type="component" value="Unassembled WGS sequence"/>
</dbReference>
<gene>
    <name evidence="1" type="ORF">E2562_035150</name>
</gene>
<organism evidence="1 2">
    <name type="scientific">Oryza meyeriana var. granulata</name>
    <dbReference type="NCBI Taxonomy" id="110450"/>
    <lineage>
        <taxon>Eukaryota</taxon>
        <taxon>Viridiplantae</taxon>
        <taxon>Streptophyta</taxon>
        <taxon>Embryophyta</taxon>
        <taxon>Tracheophyta</taxon>
        <taxon>Spermatophyta</taxon>
        <taxon>Magnoliopsida</taxon>
        <taxon>Liliopsida</taxon>
        <taxon>Poales</taxon>
        <taxon>Poaceae</taxon>
        <taxon>BOP clade</taxon>
        <taxon>Oryzoideae</taxon>
        <taxon>Oryzeae</taxon>
        <taxon>Oryzinae</taxon>
        <taxon>Oryza</taxon>
        <taxon>Oryza meyeriana</taxon>
    </lineage>
</organism>
<reference evidence="1 2" key="1">
    <citation type="submission" date="2019-11" db="EMBL/GenBank/DDBJ databases">
        <title>Whole genome sequence of Oryza granulata.</title>
        <authorList>
            <person name="Li W."/>
        </authorList>
    </citation>
    <scope>NUCLEOTIDE SEQUENCE [LARGE SCALE GENOMIC DNA]</scope>
    <source>
        <strain evidence="2">cv. Menghai</strain>
        <tissue evidence="1">Leaf</tissue>
    </source>
</reference>
<protein>
    <submittedName>
        <fullName evidence="1">Uncharacterized protein</fullName>
    </submittedName>
</protein>
<dbReference type="EMBL" id="SPHZ02000005">
    <property type="protein sequence ID" value="KAF0920438.1"/>
    <property type="molecule type" value="Genomic_DNA"/>
</dbReference>
<proteinExistence type="predicted"/>
<evidence type="ECO:0000313" key="2">
    <source>
        <dbReference type="Proteomes" id="UP000479710"/>
    </source>
</evidence>
<evidence type="ECO:0000313" key="1">
    <source>
        <dbReference type="EMBL" id="KAF0920438.1"/>
    </source>
</evidence>
<name>A0A6G1E6N1_9ORYZ</name>